<feature type="transmembrane region" description="Helical" evidence="12">
    <location>
        <begin position="332"/>
        <end position="355"/>
    </location>
</feature>
<dbReference type="SUPFAM" id="SSF53822">
    <property type="entry name" value="Periplasmic binding protein-like I"/>
    <property type="match status" value="2"/>
</dbReference>
<feature type="transmembrane region" description="Helical" evidence="12">
    <location>
        <begin position="367"/>
        <end position="391"/>
    </location>
</feature>
<dbReference type="Gene3D" id="3.40.50.2300">
    <property type="match status" value="3"/>
</dbReference>
<dbReference type="PANTHER" id="PTHR24061:SF599">
    <property type="entry name" value="G-PROTEIN COUPLED RECEPTORS FAMILY 3 PROFILE DOMAIN-CONTAINING PROTEIN"/>
    <property type="match status" value="1"/>
</dbReference>
<dbReference type="InterPro" id="IPR028082">
    <property type="entry name" value="Peripla_BP_I"/>
</dbReference>
<dbReference type="CDD" id="cd15283">
    <property type="entry name" value="7tmC_V2R_pheromone"/>
    <property type="match status" value="1"/>
</dbReference>
<protein>
    <submittedName>
        <fullName evidence="15">Vomeronasal type-2 receptor 26-like</fullName>
    </submittedName>
</protein>
<dbReference type="GO" id="GO:0005886">
    <property type="term" value="C:plasma membrane"/>
    <property type="evidence" value="ECO:0007669"/>
    <property type="project" value="UniProtKB-SubCell"/>
</dbReference>
<dbReference type="PRINTS" id="PR00248">
    <property type="entry name" value="GPCRMGR"/>
</dbReference>
<keyword evidence="6 12" id="KW-1133">Transmembrane helix</keyword>
<reference evidence="15" key="1">
    <citation type="submission" date="2025-08" db="UniProtKB">
        <authorList>
            <consortium name="RefSeq"/>
        </authorList>
    </citation>
    <scope>IDENTIFICATION</scope>
    <source>
        <tissue evidence="15">Blood</tissue>
    </source>
</reference>
<dbReference type="KEGG" id="emc:129339741"/>
<evidence type="ECO:0000256" key="6">
    <source>
        <dbReference type="ARBA" id="ARBA00022989"/>
    </source>
</evidence>
<dbReference type="Proteomes" id="UP001190640">
    <property type="component" value="Chromosome 12"/>
</dbReference>
<dbReference type="InterPro" id="IPR017979">
    <property type="entry name" value="GPCR_3_CS"/>
</dbReference>
<evidence type="ECO:0000256" key="11">
    <source>
        <dbReference type="ARBA" id="ARBA00023224"/>
    </source>
</evidence>
<keyword evidence="8 12" id="KW-0472">Membrane</keyword>
<dbReference type="InterPro" id="IPR038550">
    <property type="entry name" value="GPCR_3_9-Cys_sf"/>
</dbReference>
<evidence type="ECO:0000256" key="4">
    <source>
        <dbReference type="ARBA" id="ARBA00022692"/>
    </source>
</evidence>
<feature type="transmembrane region" description="Helical" evidence="12">
    <location>
        <begin position="456"/>
        <end position="479"/>
    </location>
</feature>
<dbReference type="GO" id="GO:0004930">
    <property type="term" value="F:G protein-coupled receptor activity"/>
    <property type="evidence" value="ECO:0007669"/>
    <property type="project" value="UniProtKB-KW"/>
</dbReference>
<feature type="transmembrane region" description="Helical" evidence="12">
    <location>
        <begin position="491"/>
        <end position="511"/>
    </location>
</feature>
<gene>
    <name evidence="15" type="primary">LOC129339741</name>
</gene>
<feature type="domain" description="G-protein coupled receptors family 3 profile" evidence="13">
    <location>
        <begin position="297"/>
        <end position="561"/>
    </location>
</feature>
<dbReference type="PROSITE" id="PS00981">
    <property type="entry name" value="G_PROTEIN_RECEP_F3_3"/>
    <property type="match status" value="1"/>
</dbReference>
<evidence type="ECO:0000256" key="9">
    <source>
        <dbReference type="ARBA" id="ARBA00023170"/>
    </source>
</evidence>
<evidence type="ECO:0000256" key="2">
    <source>
        <dbReference type="ARBA" id="ARBA00007242"/>
    </source>
</evidence>
<feature type="transmembrane region" description="Helical" evidence="12">
    <location>
        <begin position="297"/>
        <end position="320"/>
    </location>
</feature>
<feature type="transmembrane region" description="Helical" evidence="12">
    <location>
        <begin position="412"/>
        <end position="429"/>
    </location>
</feature>
<keyword evidence="9" id="KW-0675">Receptor</keyword>
<dbReference type="GeneID" id="129339741"/>
<organism evidence="14 15">
    <name type="scientific">Eublepharis macularius</name>
    <name type="common">Leopard gecko</name>
    <name type="synonym">Cyrtodactylus macularius</name>
    <dbReference type="NCBI Taxonomy" id="481883"/>
    <lineage>
        <taxon>Eukaryota</taxon>
        <taxon>Metazoa</taxon>
        <taxon>Chordata</taxon>
        <taxon>Craniata</taxon>
        <taxon>Vertebrata</taxon>
        <taxon>Euteleostomi</taxon>
        <taxon>Lepidosauria</taxon>
        <taxon>Squamata</taxon>
        <taxon>Bifurcata</taxon>
        <taxon>Gekkota</taxon>
        <taxon>Eublepharidae</taxon>
        <taxon>Eublepharinae</taxon>
        <taxon>Eublepharis</taxon>
    </lineage>
</organism>
<keyword evidence="5" id="KW-0732">Signal</keyword>
<dbReference type="PRINTS" id="PR01535">
    <property type="entry name" value="VOMERONASL2R"/>
</dbReference>
<dbReference type="InterPro" id="IPR001828">
    <property type="entry name" value="ANF_lig-bd_rcpt"/>
</dbReference>
<keyword evidence="14" id="KW-1185">Reference proteome</keyword>
<evidence type="ECO:0000256" key="7">
    <source>
        <dbReference type="ARBA" id="ARBA00023040"/>
    </source>
</evidence>
<feature type="transmembrane region" description="Helical" evidence="12">
    <location>
        <begin position="517"/>
        <end position="538"/>
    </location>
</feature>
<keyword evidence="10" id="KW-0325">Glycoprotein</keyword>
<proteinExistence type="inferred from homology"/>
<dbReference type="Pfam" id="PF01094">
    <property type="entry name" value="ANF_receptor"/>
    <property type="match status" value="1"/>
</dbReference>
<dbReference type="InterPro" id="IPR004073">
    <property type="entry name" value="GPCR_3_vmron_rcpt_2"/>
</dbReference>
<evidence type="ECO:0000256" key="10">
    <source>
        <dbReference type="ARBA" id="ARBA00023180"/>
    </source>
</evidence>
<keyword evidence="7" id="KW-0297">G-protein coupled receptor</keyword>
<evidence type="ECO:0000313" key="15">
    <source>
        <dbReference type="RefSeq" id="XP_054850299.1"/>
    </source>
</evidence>
<dbReference type="FunFam" id="2.10.50.30:FF:000002">
    <property type="entry name" value="Vomeronasal 2 receptor, h1"/>
    <property type="match status" value="1"/>
</dbReference>
<evidence type="ECO:0000256" key="12">
    <source>
        <dbReference type="SAM" id="Phobius"/>
    </source>
</evidence>
<dbReference type="InterPro" id="IPR017978">
    <property type="entry name" value="GPCR_3_C"/>
</dbReference>
<dbReference type="AlphaFoldDB" id="A0AA97K893"/>
<evidence type="ECO:0000256" key="5">
    <source>
        <dbReference type="ARBA" id="ARBA00022729"/>
    </source>
</evidence>
<comment type="subcellular location">
    <subcellularLocation>
        <location evidence="1">Cell membrane</location>
        <topology evidence="1">Multi-pass membrane protein</topology>
    </subcellularLocation>
</comment>
<dbReference type="PANTHER" id="PTHR24061">
    <property type="entry name" value="CALCIUM-SENSING RECEPTOR-RELATED"/>
    <property type="match status" value="1"/>
</dbReference>
<evidence type="ECO:0000256" key="8">
    <source>
        <dbReference type="ARBA" id="ARBA00023136"/>
    </source>
</evidence>
<keyword evidence="11" id="KW-0807">Transducer</keyword>
<dbReference type="PROSITE" id="PS50259">
    <property type="entry name" value="G_PROTEIN_RECEP_F3_4"/>
    <property type="match status" value="1"/>
</dbReference>
<evidence type="ECO:0000256" key="1">
    <source>
        <dbReference type="ARBA" id="ARBA00004651"/>
    </source>
</evidence>
<dbReference type="InterPro" id="IPR000337">
    <property type="entry name" value="GPCR_3"/>
</dbReference>
<sequence length="562" mass="63585">MYDDPIPHEFYQPGLILLGQIVAHIFVYQQTPVFKEQPKLTLIGEPLSVPKYYQHILALAFAIKEINGNPILLPNITWGFHILSSYYLPRMTYKAALSLLSTQQKHIPNFKCDTPNNLVAVIGGHTSEASTYMATILTIYKIPQFHHFLRSIYFNNSAGDTVHFNEYGELVEIFDVINWITFPNASFVRVKVGRLDPQAPLGQELTLNVNQIVWHKNLKQVLPISVCNDHCHPGYRKRRKEEEEFCCYDCASCPEGMISDQTDMDECVKCPEELYPNSHHNQCLPKIIAYLSYDQPLGFILAMSAIAFSLITALVFGTFMQHKDTPIVKANNLSLTYILLIALLFCFLCSLQFIGKPERVTCLFRQTAFGIVFSVALSSILAKTITVILAFTATKPGSKVRTWMRKKMANSIVFSCSFIQAGICTFWLSTSPPFPDIDMHSTNEEIVLECNEGSVSMFYCVLGYMGFLAIASFTVAFLARKLPDSFNEAKFITFSMLVFCSVWISFVPTYLSTKGKYMVAVEIFSILASTAGLLGCIFSPKCYIIILRPELNKREQLIKRKK</sequence>
<comment type="similarity">
    <text evidence="2">Belongs to the G-protein coupled receptor 3 family.</text>
</comment>
<evidence type="ECO:0000256" key="3">
    <source>
        <dbReference type="ARBA" id="ARBA00022475"/>
    </source>
</evidence>
<evidence type="ECO:0000313" key="14">
    <source>
        <dbReference type="Proteomes" id="UP001190640"/>
    </source>
</evidence>
<dbReference type="Pfam" id="PF07562">
    <property type="entry name" value="NCD3G"/>
    <property type="match status" value="1"/>
</dbReference>
<dbReference type="Pfam" id="PF00003">
    <property type="entry name" value="7tm_3"/>
    <property type="match status" value="1"/>
</dbReference>
<dbReference type="RefSeq" id="XP_054850299.1">
    <property type="nucleotide sequence ID" value="XM_054994324.1"/>
</dbReference>
<dbReference type="InterPro" id="IPR000068">
    <property type="entry name" value="GPCR_3_Ca_sens_rcpt-rel"/>
</dbReference>
<dbReference type="InterPro" id="IPR011500">
    <property type="entry name" value="GPCR_3_9-Cys_dom"/>
</dbReference>
<dbReference type="Gene3D" id="2.10.50.30">
    <property type="entry name" value="GPCR, family 3, nine cysteines domain"/>
    <property type="match status" value="1"/>
</dbReference>
<name>A0AA97K893_EUBMA</name>
<evidence type="ECO:0000259" key="13">
    <source>
        <dbReference type="PROSITE" id="PS50259"/>
    </source>
</evidence>
<accession>A0AA97K893</accession>
<keyword evidence="3" id="KW-1003">Cell membrane</keyword>
<keyword evidence="4 12" id="KW-0812">Transmembrane</keyword>